<evidence type="ECO:0000256" key="1">
    <source>
        <dbReference type="SAM" id="Phobius"/>
    </source>
</evidence>
<proteinExistence type="predicted"/>
<keyword evidence="4" id="KW-1185">Reference proteome</keyword>
<dbReference type="InterPro" id="IPR032834">
    <property type="entry name" value="NatK-like_C"/>
</dbReference>
<dbReference type="OrthoDB" id="9156435at2"/>
<accession>A0A380LMX7</accession>
<feature type="transmembrane region" description="Helical" evidence="1">
    <location>
        <begin position="17"/>
        <end position="37"/>
    </location>
</feature>
<gene>
    <name evidence="3" type="ORF">NCTC11087_00058</name>
</gene>
<feature type="domain" description="Sensor histidine kinase NatK-like C-terminal" evidence="2">
    <location>
        <begin position="184"/>
        <end position="274"/>
    </location>
</feature>
<dbReference type="InterPro" id="IPR036890">
    <property type="entry name" value="HATPase_C_sf"/>
</dbReference>
<dbReference type="Gene3D" id="3.30.565.10">
    <property type="entry name" value="Histidine kinase-like ATPase, C-terminal domain"/>
    <property type="match status" value="1"/>
</dbReference>
<organism evidence="3 4">
    <name type="scientific">Faecalicoccus pleomorphus</name>
    <dbReference type="NCBI Taxonomy" id="1323"/>
    <lineage>
        <taxon>Bacteria</taxon>
        <taxon>Bacillati</taxon>
        <taxon>Bacillota</taxon>
        <taxon>Erysipelotrichia</taxon>
        <taxon>Erysipelotrichales</taxon>
        <taxon>Erysipelotrichaceae</taxon>
        <taxon>Faecalicoccus</taxon>
    </lineage>
</organism>
<evidence type="ECO:0000259" key="2">
    <source>
        <dbReference type="Pfam" id="PF14501"/>
    </source>
</evidence>
<keyword evidence="1" id="KW-1133">Transmembrane helix</keyword>
<dbReference type="SUPFAM" id="SSF55874">
    <property type="entry name" value="ATPase domain of HSP90 chaperone/DNA topoisomerase II/histidine kinase"/>
    <property type="match status" value="1"/>
</dbReference>
<keyword evidence="1" id="KW-0472">Membrane</keyword>
<evidence type="ECO:0000313" key="4">
    <source>
        <dbReference type="Proteomes" id="UP000255523"/>
    </source>
</evidence>
<dbReference type="RefSeq" id="WP_022790486.1">
    <property type="nucleotide sequence ID" value="NZ_UHFX01000003.1"/>
</dbReference>
<evidence type="ECO:0000313" key="3">
    <source>
        <dbReference type="EMBL" id="SUO03206.1"/>
    </source>
</evidence>
<dbReference type="Pfam" id="PF14501">
    <property type="entry name" value="HATPase_c_5"/>
    <property type="match status" value="1"/>
</dbReference>
<keyword evidence="1" id="KW-0812">Transmembrane</keyword>
<sequence length="293" mass="33962">MTFSKKIVNFLRNEKQVVLFLCIETCFFIVTFLSNFFKNLVCQSIILVLVIFFCIFSLYLLFKALHYLDTSYEKQIKETLLAEQINYQNQHILSIMQSEKDLMKIRKELQLAVRNYNIKTEDESRKLADCLLEVYKDRILISYCSNKVIDAVLYNKSLLMKKLHINYAITALINENIGIEDYVLMAVLVNMLDNAIGACEQVTFGKRKVLIDLYKKSNYVIFKVENSIRTNSNIELTSGKSTKKNKENHGIGLQVIESICKKYQGSYHFKVNTKTKMITCTAILMIPGENTNE</sequence>
<name>A0A380LMX7_9FIRM</name>
<dbReference type="AlphaFoldDB" id="A0A380LMX7"/>
<reference evidence="3 4" key="1">
    <citation type="submission" date="2018-06" db="EMBL/GenBank/DDBJ databases">
        <authorList>
            <consortium name="Pathogen Informatics"/>
            <person name="Doyle S."/>
        </authorList>
    </citation>
    <scope>NUCLEOTIDE SEQUENCE [LARGE SCALE GENOMIC DNA]</scope>
    <source>
        <strain evidence="3 4">NCTC11087</strain>
    </source>
</reference>
<dbReference type="EMBL" id="UHFX01000003">
    <property type="protein sequence ID" value="SUO03206.1"/>
    <property type="molecule type" value="Genomic_DNA"/>
</dbReference>
<feature type="transmembrane region" description="Helical" evidence="1">
    <location>
        <begin position="43"/>
        <end position="62"/>
    </location>
</feature>
<dbReference type="GeneID" id="77461061"/>
<dbReference type="Proteomes" id="UP000255523">
    <property type="component" value="Unassembled WGS sequence"/>
</dbReference>
<protein>
    <submittedName>
        <fullName evidence="3">Signal transduction protein with a C-terminal HATPase domain</fullName>
    </submittedName>
</protein>